<proteinExistence type="predicted"/>
<protein>
    <submittedName>
        <fullName evidence="1">Uncharacterized protein</fullName>
    </submittedName>
</protein>
<keyword evidence="2" id="KW-1185">Reference proteome</keyword>
<dbReference type="Proteomes" id="UP001189429">
    <property type="component" value="Unassembled WGS sequence"/>
</dbReference>
<reference evidence="1" key="1">
    <citation type="submission" date="2023-10" db="EMBL/GenBank/DDBJ databases">
        <authorList>
            <person name="Chen Y."/>
            <person name="Shah S."/>
            <person name="Dougan E. K."/>
            <person name="Thang M."/>
            <person name="Chan C."/>
        </authorList>
    </citation>
    <scope>NUCLEOTIDE SEQUENCE [LARGE SCALE GENOMIC DNA]</scope>
</reference>
<accession>A0ABN9UHY4</accession>
<dbReference type="EMBL" id="CAUYUJ010015885">
    <property type="protein sequence ID" value="CAK0859280.1"/>
    <property type="molecule type" value="Genomic_DNA"/>
</dbReference>
<gene>
    <name evidence="1" type="ORF">PCOR1329_LOCUS48699</name>
</gene>
<name>A0ABN9UHY4_9DINO</name>
<organism evidence="1 2">
    <name type="scientific">Prorocentrum cordatum</name>
    <dbReference type="NCBI Taxonomy" id="2364126"/>
    <lineage>
        <taxon>Eukaryota</taxon>
        <taxon>Sar</taxon>
        <taxon>Alveolata</taxon>
        <taxon>Dinophyceae</taxon>
        <taxon>Prorocentrales</taxon>
        <taxon>Prorocentraceae</taxon>
        <taxon>Prorocentrum</taxon>
    </lineage>
</organism>
<feature type="non-terminal residue" evidence="1">
    <location>
        <position position="215"/>
    </location>
</feature>
<comment type="caution">
    <text evidence="1">The sequence shown here is derived from an EMBL/GenBank/DDBJ whole genome shotgun (WGS) entry which is preliminary data.</text>
</comment>
<evidence type="ECO:0000313" key="1">
    <source>
        <dbReference type="EMBL" id="CAK0859280.1"/>
    </source>
</evidence>
<sequence>MRAKAEVARARRERRGGGVFLELFAGAKRIAAQLRGLGAAVVTLEIADCPLQDACLAVVRSLLLAGIQQGFIGGAWLGAPCSSWGAARRGQPGRPGGPLRAAGCVWGHPDALRRPADRSRIEVGNATAKFSLAIISARTTKKVAVILENQLVTLDYCQNGATFRKRTRLQAWHAGDLSPLRRVCSGRRGLCSRTNRPHVVLEGTKMTCAAVAYPQ</sequence>
<evidence type="ECO:0000313" key="2">
    <source>
        <dbReference type="Proteomes" id="UP001189429"/>
    </source>
</evidence>